<evidence type="ECO:0000259" key="2">
    <source>
        <dbReference type="Pfam" id="PF00892"/>
    </source>
</evidence>
<feature type="domain" description="EamA" evidence="2">
    <location>
        <begin position="160"/>
        <end position="286"/>
    </location>
</feature>
<dbReference type="PANTHER" id="PTHR22911">
    <property type="entry name" value="ACYL-MALONYL CONDENSING ENZYME-RELATED"/>
    <property type="match status" value="1"/>
</dbReference>
<gene>
    <name evidence="3" type="ORF">PQR63_15480</name>
</gene>
<feature type="transmembrane region" description="Helical" evidence="1">
    <location>
        <begin position="40"/>
        <end position="62"/>
    </location>
</feature>
<dbReference type="Gene3D" id="1.10.3730.20">
    <property type="match status" value="1"/>
</dbReference>
<keyword evidence="4" id="KW-1185">Reference proteome</keyword>
<dbReference type="InterPro" id="IPR037185">
    <property type="entry name" value="EmrE-like"/>
</dbReference>
<dbReference type="RefSeq" id="WP_408168898.1">
    <property type="nucleotide sequence ID" value="NZ_JAQQFR010000010.1"/>
</dbReference>
<dbReference type="SUPFAM" id="SSF103481">
    <property type="entry name" value="Multidrug resistance efflux transporter EmrE"/>
    <property type="match status" value="2"/>
</dbReference>
<feature type="transmembrane region" description="Helical" evidence="1">
    <location>
        <begin position="274"/>
        <end position="293"/>
    </location>
</feature>
<evidence type="ECO:0000313" key="4">
    <source>
        <dbReference type="Proteomes" id="UP001629214"/>
    </source>
</evidence>
<feature type="transmembrane region" description="Helical" evidence="1">
    <location>
        <begin position="156"/>
        <end position="177"/>
    </location>
</feature>
<feature type="transmembrane region" description="Helical" evidence="1">
    <location>
        <begin position="132"/>
        <end position="150"/>
    </location>
</feature>
<feature type="transmembrane region" description="Helical" evidence="1">
    <location>
        <begin position="109"/>
        <end position="127"/>
    </location>
</feature>
<evidence type="ECO:0000313" key="3">
    <source>
        <dbReference type="EMBL" id="MFL9879800.1"/>
    </source>
</evidence>
<comment type="caution">
    <text evidence="3">The sequence shown here is derived from an EMBL/GenBank/DDBJ whole genome shotgun (WGS) entry which is preliminary data.</text>
</comment>
<reference evidence="3 4" key="1">
    <citation type="journal article" date="2024" name="Chem. Sci.">
        <title>Discovery of megapolipeptins by genome mining of a Burkholderiales bacteria collection.</title>
        <authorList>
            <person name="Paulo B.S."/>
            <person name="Recchia M.J.J."/>
            <person name="Lee S."/>
            <person name="Fergusson C.H."/>
            <person name="Romanowski S.B."/>
            <person name="Hernandez A."/>
            <person name="Krull N."/>
            <person name="Liu D.Y."/>
            <person name="Cavanagh H."/>
            <person name="Bos A."/>
            <person name="Gray C.A."/>
            <person name="Murphy B.T."/>
            <person name="Linington R.G."/>
            <person name="Eustaquio A.S."/>
        </authorList>
    </citation>
    <scope>NUCLEOTIDE SEQUENCE [LARGE SCALE GENOMIC DNA]</scope>
    <source>
        <strain evidence="3 4">RL21-008-BIB-B</strain>
    </source>
</reference>
<keyword evidence="1" id="KW-0812">Transmembrane</keyword>
<evidence type="ECO:0000256" key="1">
    <source>
        <dbReference type="SAM" id="Phobius"/>
    </source>
</evidence>
<feature type="transmembrane region" description="Helical" evidence="1">
    <location>
        <begin position="83"/>
        <end position="103"/>
    </location>
</feature>
<feature type="domain" description="EamA" evidence="2">
    <location>
        <begin position="13"/>
        <end position="150"/>
    </location>
</feature>
<dbReference type="EMBL" id="JAQQFR010000010">
    <property type="protein sequence ID" value="MFL9879800.1"/>
    <property type="molecule type" value="Genomic_DNA"/>
</dbReference>
<feature type="transmembrane region" description="Helical" evidence="1">
    <location>
        <begin position="12"/>
        <end position="28"/>
    </location>
</feature>
<dbReference type="PANTHER" id="PTHR22911:SF103">
    <property type="entry name" value="BLR2811 PROTEIN"/>
    <property type="match status" value="1"/>
</dbReference>
<accession>A0ABW8ZBA3</accession>
<dbReference type="Pfam" id="PF00892">
    <property type="entry name" value="EamA"/>
    <property type="match status" value="2"/>
</dbReference>
<dbReference type="Proteomes" id="UP001629214">
    <property type="component" value="Unassembled WGS sequence"/>
</dbReference>
<organism evidence="3 4">
    <name type="scientific">Herbaspirillum rhizosphaerae</name>
    <dbReference type="NCBI Taxonomy" id="346179"/>
    <lineage>
        <taxon>Bacteria</taxon>
        <taxon>Pseudomonadati</taxon>
        <taxon>Pseudomonadota</taxon>
        <taxon>Betaproteobacteria</taxon>
        <taxon>Burkholderiales</taxon>
        <taxon>Oxalobacteraceae</taxon>
        <taxon>Herbaspirillum</taxon>
    </lineage>
</organism>
<sequence>MPANIATHPQLWLGIFFLISGLWTLSLLDTAGKLLGMAGYHVVMIAWMRYTINTIFMAATLMPLYKRRHGRSILHSNNPRLQFIRAVALLLSTLMFFSVLKIVPLAEGTAMNFCAPLIVLAVSPWLLGEATYISRWIAVGVGFTGMLIVIRPGGDIPAHGVVLGLLSAATYAAVSILNRKANRADDPMVTLFYGGLIGMVLSTLMVPFFWSPHTPDTTEWLILASTGITSTIGHLFMNTAYKHAEASVLTPFAYTQIISATTMGWLVFGQFPDAVTILGVAIICASGMGIAWVEHRRTHPLRKAIQKPA</sequence>
<feature type="transmembrane region" description="Helical" evidence="1">
    <location>
        <begin position="189"/>
        <end position="210"/>
    </location>
</feature>
<proteinExistence type="predicted"/>
<keyword evidence="1" id="KW-0472">Membrane</keyword>
<protein>
    <submittedName>
        <fullName evidence="3">DMT family transporter</fullName>
    </submittedName>
</protein>
<name>A0ABW8ZBA3_9BURK</name>
<keyword evidence="1" id="KW-1133">Transmembrane helix</keyword>
<dbReference type="InterPro" id="IPR000620">
    <property type="entry name" value="EamA_dom"/>
</dbReference>
<feature type="transmembrane region" description="Helical" evidence="1">
    <location>
        <begin position="248"/>
        <end position="268"/>
    </location>
</feature>
<feature type="transmembrane region" description="Helical" evidence="1">
    <location>
        <begin position="222"/>
        <end position="241"/>
    </location>
</feature>